<dbReference type="InterPro" id="IPR050091">
    <property type="entry name" value="PKS_NRPS_Biosynth_Enz"/>
</dbReference>
<dbReference type="SUPFAM" id="SSF53901">
    <property type="entry name" value="Thiolase-like"/>
    <property type="match status" value="1"/>
</dbReference>
<dbReference type="SMART" id="SM00823">
    <property type="entry name" value="PKS_PP"/>
    <property type="match status" value="2"/>
</dbReference>
<dbReference type="Gene3D" id="3.30.70.3290">
    <property type="match status" value="1"/>
</dbReference>
<dbReference type="GO" id="GO:0031177">
    <property type="term" value="F:phosphopantetheine binding"/>
    <property type="evidence" value="ECO:0007669"/>
    <property type="project" value="InterPro"/>
</dbReference>
<dbReference type="SUPFAM" id="SSF53474">
    <property type="entry name" value="alpha/beta-Hydrolases"/>
    <property type="match status" value="1"/>
</dbReference>
<evidence type="ECO:0000256" key="5">
    <source>
        <dbReference type="SAM" id="MobiDB-lite"/>
    </source>
</evidence>
<reference evidence="9 10" key="1">
    <citation type="journal article" date="2014" name="Genome Biol. Evol.">
        <title>Comparative genomics and transcriptomics analyses reveal divergent lifestyle features of nematode endoparasitic fungus Hirsutella minnesotensis.</title>
        <authorList>
            <person name="Lai Y."/>
            <person name="Liu K."/>
            <person name="Zhang X."/>
            <person name="Zhang X."/>
            <person name="Li K."/>
            <person name="Wang N."/>
            <person name="Shu C."/>
            <person name="Wu Y."/>
            <person name="Wang C."/>
            <person name="Bushley K.E."/>
            <person name="Xiang M."/>
            <person name="Liu X."/>
        </authorList>
    </citation>
    <scope>NUCLEOTIDE SEQUENCE [LARGE SCALE GENOMIC DNA]</scope>
    <source>
        <strain evidence="9 10">3608</strain>
    </source>
</reference>
<dbReference type="PROSITE" id="PS50075">
    <property type="entry name" value="CARRIER"/>
    <property type="match status" value="1"/>
</dbReference>
<dbReference type="Pfam" id="PF00698">
    <property type="entry name" value="Acyl_transf_1"/>
    <property type="match status" value="1"/>
</dbReference>
<feature type="region of interest" description="N-terminal hotdog fold" evidence="4">
    <location>
        <begin position="1297"/>
        <end position="1429"/>
    </location>
</feature>
<dbReference type="PROSITE" id="PS52019">
    <property type="entry name" value="PKS_MFAS_DH"/>
    <property type="match status" value="1"/>
</dbReference>
<dbReference type="InterPro" id="IPR020841">
    <property type="entry name" value="PKS_Beta-ketoAc_synthase_dom"/>
</dbReference>
<evidence type="ECO:0000256" key="2">
    <source>
        <dbReference type="ARBA" id="ARBA00022553"/>
    </source>
</evidence>
<keyword evidence="10" id="KW-1185">Reference proteome</keyword>
<dbReference type="InterPro" id="IPR016035">
    <property type="entry name" value="Acyl_Trfase/lysoPLipase"/>
</dbReference>
<feature type="domain" description="Ketosynthase family 3 (KS3)" evidence="7">
    <location>
        <begin position="381"/>
        <end position="813"/>
    </location>
</feature>
<dbReference type="GO" id="GO:0004312">
    <property type="term" value="F:fatty acid synthase activity"/>
    <property type="evidence" value="ECO:0007669"/>
    <property type="project" value="TreeGrafter"/>
</dbReference>
<sequence>MADAKRLHLFGDQTNDFVPGLRQLLRIKNSPLLLSFLERAHAALRRDDTHRGCETLDFLPRFSSVADLLSAYSPDLPSAPVLASTLTIIYQLGSFIRYYEDGSRLYPCGQSHMVLGMCTGQLAACAVASASTVSHLVPLAVEAVVVAFRTGLHVARARRSLDNQAQESRSWSSIVPGLQEDVAKSRIEQFSRHAASSLNLPAGSRPYIGAVAPSSITIFGRPDVLRDFFSSPIMADAKFVSVPVFAPYHEPHLYTESDVQDILKGLSDAPSKTTAKLPVISSVTGELIGAANYRLLLQASLTEMLREPLRLDMMVDFLQRSCRSSSCSSWIIYSIGANASQVLATAVGGIKGVSVEMENLAGSSKSCTQESYAGQGGRPEQSKIAIIGFSGRFPEAADPDSLWQLLHEGRDVHREIPPDRFDVNTHFDASGKQKNTSQVRHGCFINEPGLFDCRFFNLSPKEADQSDPAQRLALMTACEALEMAGIVPDRTPSTQRDRIGIFYGMTSDDWREVNSGQDVGTYFIPGGNRAFTPGRINYHFKFSGPSVSVDTACSSSAAAIHMACNSLWRNDCDTAIAGGTNVMTNPDNFAGLDRGHFLSRTGGCKTFDDGADGYCRADAVGTVVLKRLEDALADGDPIQAVICGAYTNHSAEAESITRPHVGAQSAIFRRILSDAGHDPLDVGYIEMHGTGTQAGDATEMRSVLDVFTGIKSGRSAERPLHLGSVKANVGHAESGSGVTSLIKIIMMLRNNEIPPHCGIKSKLNTGFPADLETRGIRIAMKATHWQRPVEGRRLAFLNNFSAAGGNSALLIEDPPAARKSRALDDSRSTHVVTVSARTAKSLRQNIKRLAEHLASSPDISLRSLAYTTTARRVHHEYRFSVTEKTIYGVQRALEKSTELEIRPVPRKPSKIAFAFTGQGSLFEGVGKQLFSSLRVFREELQHLQGICDSFGFDSFMSLLLDSPVPVATPQATQLALTCFQIALTRLWKSLGVLPSVVVGHSLGEYAALHVAGVLTARDVVFLVGTRARIMQDVCSAGTHGMLAVKAPLSALKDIVQSCNVEVACINGPAQTVLAGLEADIDAAQQALRLSGITTSRLRTEFAFHSHQVEPVLKEFEKLSSGIAFGKPTIPVISPLLADVVTDQGRFDHNYIARHCRETVNIAGAVQSALTQNCLSEDTICVEIGPGPLVTAMLKASIGSSLRTLASVCKGEDIWTTTAKSLSVLHQAGSNVHWDGYYGDSEELNKVISLPAYQWDYTNHWIQYRHDWCLSKGNAPVGKAETSTASIPPPIFLSATCQKVLEAEHGPTRSTVLIESDLSYPDLRAVFEAHRVNGAILCPSSVYADVAMTAGNYLLADNPQKTNRGIEVADMVTSKPLLMQTPGKPELFRTFVDADWSSQTASVKFYSVDSRGESTVEHATCTLVFGDPDAWLREWKHISHLVESRMQSLRDATHNGSCHLIKRGMAYKLFENCVEYGEKFQGIDEVCLDSRGHEATARVSFKDKSICFFANPYHIDSLGHISGFVMNATESFDYKSQVFINHGWKSIRSTVKPSDQDTYHTYVKMQSSDGNKYVGDVFVLCGDSIVGVNQGVAFQAVPRKVLDLLLPDPAKKKLAKEAVHASGDDSTSSKSGVVTQTQHTNLPAQRSDVPESFRIAQALGIISEETGINVAEMKNDVAFSDIGIDSLLSLAICGRFREDLNMDVASNLFSDCTTFRDLKRYLGSGIAECSSKSSTLTSRVSANPSTERSSDVTDLDSDDRLPLSTHGKPSVISAICNVLADEIGVSVEDVWGAPSLAEMGLDSLMSLAVLGRLREELDLDFPADLFVDDNMATIRGRFLQDSPKQGVSELAAAPAKSNIGAETRANMPPASSVVLQGNIATAGKILFLFPDGSGSATSYATLPRVAPDVAVVGLNCPYMKQPQDLKCSLQELTGPYLSEIRRRQAHGPYYLGGWSAGGICAYDAAAKLMGCGEKVDALVLIDSPNPLCLEKLPVRLYHFLNSVGMFGAGDNPPEWLLPHFLAFIDALDLWDPIPFETGTAPKTHVMWAADGVYRSTGGKRLEEMPDDTAAMKWLLNDRLDRGPNGWDKLVGADNLSIEVLEGANHFTMMNGSQGRKLSEFLARSMGV</sequence>
<evidence type="ECO:0000259" key="7">
    <source>
        <dbReference type="PROSITE" id="PS52004"/>
    </source>
</evidence>
<dbReference type="GO" id="GO:0006633">
    <property type="term" value="P:fatty acid biosynthetic process"/>
    <property type="evidence" value="ECO:0007669"/>
    <property type="project" value="InterPro"/>
</dbReference>
<gene>
    <name evidence="9" type="ORF">HIM_06866</name>
</gene>
<dbReference type="SMART" id="SM00825">
    <property type="entry name" value="PKS_KS"/>
    <property type="match status" value="1"/>
</dbReference>
<feature type="active site" description="Proton acceptor; for dehydratase activity" evidence="4">
    <location>
        <position position="1329"/>
    </location>
</feature>
<dbReference type="FunFam" id="3.40.50.1820:FF:000116">
    <property type="entry name" value="Sterigmatocystin biosynthesis polyketide synthase"/>
    <property type="match status" value="1"/>
</dbReference>
<name>A0A0F7ZTV0_9HYPO</name>
<dbReference type="GO" id="GO:0044550">
    <property type="term" value="P:secondary metabolite biosynthetic process"/>
    <property type="evidence" value="ECO:0007669"/>
    <property type="project" value="TreeGrafter"/>
</dbReference>
<dbReference type="Pfam" id="PF00550">
    <property type="entry name" value="PP-binding"/>
    <property type="match status" value="2"/>
</dbReference>
<evidence type="ECO:0000259" key="8">
    <source>
        <dbReference type="PROSITE" id="PS52019"/>
    </source>
</evidence>
<keyword evidence="1" id="KW-0596">Phosphopantetheine</keyword>
<dbReference type="InterPro" id="IPR001031">
    <property type="entry name" value="Thioesterase"/>
</dbReference>
<dbReference type="Pfam" id="PF00109">
    <property type="entry name" value="ketoacyl-synt"/>
    <property type="match status" value="1"/>
</dbReference>
<dbReference type="PROSITE" id="PS52004">
    <property type="entry name" value="KS3_2"/>
    <property type="match status" value="1"/>
</dbReference>
<dbReference type="NCBIfam" id="TIGR04532">
    <property type="entry name" value="PT_fungal_PKS"/>
    <property type="match status" value="1"/>
</dbReference>
<dbReference type="CDD" id="cd00833">
    <property type="entry name" value="PKS"/>
    <property type="match status" value="1"/>
</dbReference>
<dbReference type="InterPro" id="IPR042104">
    <property type="entry name" value="PKS_dehydratase_sf"/>
</dbReference>
<dbReference type="Proteomes" id="UP000054481">
    <property type="component" value="Unassembled WGS sequence"/>
</dbReference>
<dbReference type="Gene3D" id="3.40.50.1820">
    <property type="entry name" value="alpha/beta hydrolase"/>
    <property type="match status" value="1"/>
</dbReference>
<feature type="region of interest" description="C-terminal hotdog fold" evidence="4">
    <location>
        <begin position="1453"/>
        <end position="1602"/>
    </location>
</feature>
<dbReference type="SUPFAM" id="SSF52151">
    <property type="entry name" value="FabD/lysophospholipase-like"/>
    <property type="match status" value="2"/>
</dbReference>
<dbReference type="InterPro" id="IPR014031">
    <property type="entry name" value="Ketoacyl_synth_C"/>
</dbReference>
<dbReference type="Pfam" id="PF14765">
    <property type="entry name" value="PS-DH"/>
    <property type="match status" value="1"/>
</dbReference>
<feature type="active site" description="Proton donor; for dehydratase activity" evidence="4">
    <location>
        <position position="1515"/>
    </location>
</feature>
<dbReference type="Gene3D" id="3.40.366.10">
    <property type="entry name" value="Malonyl-Coenzyme A Acyl Carrier Protein, domain 2"/>
    <property type="match status" value="2"/>
</dbReference>
<dbReference type="FunFam" id="1.10.1200.10:FF:000011">
    <property type="entry name" value="Sterigmatocystin biosynthesis polyketide synthase"/>
    <property type="match status" value="1"/>
</dbReference>
<dbReference type="InterPro" id="IPR014030">
    <property type="entry name" value="Ketoacyl_synth_N"/>
</dbReference>
<dbReference type="InterPro" id="IPR049551">
    <property type="entry name" value="PKS_DH_C"/>
</dbReference>
<evidence type="ECO:0000256" key="4">
    <source>
        <dbReference type="PROSITE-ProRule" id="PRU01363"/>
    </source>
</evidence>
<dbReference type="GO" id="GO:0004315">
    <property type="term" value="F:3-oxoacyl-[acyl-carrier-protein] synthase activity"/>
    <property type="evidence" value="ECO:0007669"/>
    <property type="project" value="InterPro"/>
</dbReference>
<keyword evidence="3" id="KW-0808">Transferase</keyword>
<dbReference type="Gene3D" id="3.40.47.10">
    <property type="match status" value="1"/>
</dbReference>
<feature type="domain" description="PKS/mFAS DH" evidence="8">
    <location>
        <begin position="1297"/>
        <end position="1602"/>
    </location>
</feature>
<protein>
    <submittedName>
        <fullName evidence="9">Uncharacterized protein</fullName>
    </submittedName>
</protein>
<dbReference type="OrthoDB" id="329835at2759"/>
<dbReference type="InterPro" id="IPR036736">
    <property type="entry name" value="ACP-like_sf"/>
</dbReference>
<dbReference type="InterPro" id="IPR014043">
    <property type="entry name" value="Acyl_transferase_dom"/>
</dbReference>
<organism evidence="9 10">
    <name type="scientific">Hirsutella minnesotensis 3608</name>
    <dbReference type="NCBI Taxonomy" id="1043627"/>
    <lineage>
        <taxon>Eukaryota</taxon>
        <taxon>Fungi</taxon>
        <taxon>Dikarya</taxon>
        <taxon>Ascomycota</taxon>
        <taxon>Pezizomycotina</taxon>
        <taxon>Sordariomycetes</taxon>
        <taxon>Hypocreomycetidae</taxon>
        <taxon>Hypocreales</taxon>
        <taxon>Ophiocordycipitaceae</taxon>
        <taxon>Hirsutella</taxon>
    </lineage>
</organism>
<dbReference type="InterPro" id="IPR030918">
    <property type="entry name" value="PT_fungal_PKS"/>
</dbReference>
<feature type="compositionally biased region" description="Polar residues" evidence="5">
    <location>
        <begin position="1623"/>
        <end position="1643"/>
    </location>
</feature>
<accession>A0A0F7ZTV0</accession>
<dbReference type="InterPro" id="IPR020806">
    <property type="entry name" value="PKS_PP-bd"/>
</dbReference>
<evidence type="ECO:0000259" key="6">
    <source>
        <dbReference type="PROSITE" id="PS50075"/>
    </source>
</evidence>
<dbReference type="InterPro" id="IPR049900">
    <property type="entry name" value="PKS_mFAS_DH"/>
</dbReference>
<dbReference type="InterPro" id="IPR032088">
    <property type="entry name" value="SAT"/>
</dbReference>
<dbReference type="Pfam" id="PF22621">
    <property type="entry name" value="CurL-like_PKS_C"/>
    <property type="match status" value="1"/>
</dbReference>
<proteinExistence type="predicted"/>
<dbReference type="InterPro" id="IPR016039">
    <property type="entry name" value="Thiolase-like"/>
</dbReference>
<keyword evidence="2" id="KW-0597">Phosphoprotein</keyword>
<dbReference type="InterPro" id="IPR016036">
    <property type="entry name" value="Malonyl_transacylase_ACP-bd"/>
</dbReference>
<dbReference type="SUPFAM" id="SSF47336">
    <property type="entry name" value="ACP-like"/>
    <property type="match status" value="2"/>
</dbReference>
<dbReference type="Gene3D" id="3.10.129.110">
    <property type="entry name" value="Polyketide synthase dehydratase"/>
    <property type="match status" value="1"/>
</dbReference>
<dbReference type="Pfam" id="PF16073">
    <property type="entry name" value="SAT"/>
    <property type="match status" value="1"/>
</dbReference>
<dbReference type="SUPFAM" id="SSF55048">
    <property type="entry name" value="Probable ACP-binding domain of malonyl-CoA ACP transacylase"/>
    <property type="match status" value="1"/>
</dbReference>
<evidence type="ECO:0000256" key="1">
    <source>
        <dbReference type="ARBA" id="ARBA00022450"/>
    </source>
</evidence>
<evidence type="ECO:0000256" key="3">
    <source>
        <dbReference type="ARBA" id="ARBA00022679"/>
    </source>
</evidence>
<dbReference type="Pfam" id="PF02801">
    <property type="entry name" value="Ketoacyl-synt_C"/>
    <property type="match status" value="1"/>
</dbReference>
<dbReference type="InterPro" id="IPR029058">
    <property type="entry name" value="AB_hydrolase_fold"/>
</dbReference>
<feature type="region of interest" description="Disordered" evidence="5">
    <location>
        <begin position="1736"/>
        <end position="1758"/>
    </location>
</feature>
<evidence type="ECO:0000313" key="10">
    <source>
        <dbReference type="Proteomes" id="UP000054481"/>
    </source>
</evidence>
<dbReference type="InterPro" id="IPR006162">
    <property type="entry name" value="Ppantetheine_attach_site"/>
</dbReference>
<dbReference type="InterPro" id="IPR009081">
    <property type="entry name" value="PP-bd_ACP"/>
</dbReference>
<dbReference type="Pfam" id="PF00975">
    <property type="entry name" value="Thioesterase"/>
    <property type="match status" value="1"/>
</dbReference>
<dbReference type="FunFam" id="3.10.129.110:FF:000001">
    <property type="entry name" value="Sterigmatocystin biosynthesis polyketide synthase"/>
    <property type="match status" value="1"/>
</dbReference>
<feature type="region of interest" description="Disordered" evidence="5">
    <location>
        <begin position="1615"/>
        <end position="1646"/>
    </location>
</feature>
<dbReference type="InterPro" id="IPR001227">
    <property type="entry name" value="Ac_transferase_dom_sf"/>
</dbReference>
<dbReference type="EMBL" id="KQ030532">
    <property type="protein sequence ID" value="KJZ73748.1"/>
    <property type="molecule type" value="Genomic_DNA"/>
</dbReference>
<dbReference type="SMART" id="SM00827">
    <property type="entry name" value="PKS_AT"/>
    <property type="match status" value="1"/>
</dbReference>
<dbReference type="PROSITE" id="PS00606">
    <property type="entry name" value="KS3_1"/>
    <property type="match status" value="1"/>
</dbReference>
<evidence type="ECO:0000313" key="9">
    <source>
        <dbReference type="EMBL" id="KJZ73748.1"/>
    </source>
</evidence>
<dbReference type="PROSITE" id="PS00012">
    <property type="entry name" value="PHOSPHOPANTETHEINE"/>
    <property type="match status" value="2"/>
</dbReference>
<dbReference type="Gene3D" id="1.10.1200.10">
    <property type="entry name" value="ACP-like"/>
    <property type="match status" value="2"/>
</dbReference>
<feature type="domain" description="Carrier" evidence="6">
    <location>
        <begin position="1648"/>
        <end position="1725"/>
    </location>
</feature>
<dbReference type="PANTHER" id="PTHR43775:SF45">
    <property type="entry name" value="CONIDIAL PIGMENT POLYKETIDE SYNTHASE ALB1"/>
    <property type="match status" value="1"/>
</dbReference>
<dbReference type="FunFam" id="3.40.47.10:FF:000031">
    <property type="entry name" value="Sterigmatocystin biosynthesis polyketide synthase"/>
    <property type="match status" value="1"/>
</dbReference>
<dbReference type="PANTHER" id="PTHR43775">
    <property type="entry name" value="FATTY ACID SYNTHASE"/>
    <property type="match status" value="1"/>
</dbReference>
<dbReference type="InterPro" id="IPR018201">
    <property type="entry name" value="Ketoacyl_synth_AS"/>
</dbReference>